<protein>
    <submittedName>
        <fullName evidence="1">11984_t:CDS:1</fullName>
    </submittedName>
</protein>
<organism evidence="1 2">
    <name type="scientific">Cetraspora pellucida</name>
    <dbReference type="NCBI Taxonomy" id="1433469"/>
    <lineage>
        <taxon>Eukaryota</taxon>
        <taxon>Fungi</taxon>
        <taxon>Fungi incertae sedis</taxon>
        <taxon>Mucoromycota</taxon>
        <taxon>Glomeromycotina</taxon>
        <taxon>Glomeromycetes</taxon>
        <taxon>Diversisporales</taxon>
        <taxon>Gigasporaceae</taxon>
        <taxon>Cetraspora</taxon>
    </lineage>
</organism>
<feature type="non-terminal residue" evidence="1">
    <location>
        <position position="1"/>
    </location>
</feature>
<reference evidence="1" key="1">
    <citation type="submission" date="2021-06" db="EMBL/GenBank/DDBJ databases">
        <authorList>
            <person name="Kallberg Y."/>
            <person name="Tangrot J."/>
            <person name="Rosling A."/>
        </authorList>
    </citation>
    <scope>NUCLEOTIDE SEQUENCE</scope>
    <source>
        <strain evidence="1">28 12/20/2015</strain>
    </source>
</reference>
<comment type="caution">
    <text evidence="1">The sequence shown here is derived from an EMBL/GenBank/DDBJ whole genome shotgun (WGS) entry which is preliminary data.</text>
</comment>
<dbReference type="Proteomes" id="UP000789366">
    <property type="component" value="Unassembled WGS sequence"/>
</dbReference>
<keyword evidence="2" id="KW-1185">Reference proteome</keyword>
<dbReference type="EMBL" id="CAJVPW010003890">
    <property type="protein sequence ID" value="CAG8531306.1"/>
    <property type="molecule type" value="Genomic_DNA"/>
</dbReference>
<evidence type="ECO:0000313" key="2">
    <source>
        <dbReference type="Proteomes" id="UP000789366"/>
    </source>
</evidence>
<sequence length="127" mass="14909">PDPESERFQYGVQPIIPIKDTQTTTPGNGDTKYNPSANDETIQQHDSKKKDWLIKERKNRFKKKKSYTYQYGMKTIQRRDCEKKTAYKLKDGINIRRFQQTASTKANTQCNVTALTYDDSKEQHQLE</sequence>
<accession>A0ACA9LHH6</accession>
<name>A0ACA9LHH6_9GLOM</name>
<proteinExistence type="predicted"/>
<evidence type="ECO:0000313" key="1">
    <source>
        <dbReference type="EMBL" id="CAG8531306.1"/>
    </source>
</evidence>
<gene>
    <name evidence="1" type="ORF">SPELUC_LOCUS4378</name>
</gene>